<dbReference type="RefSeq" id="WP_104197883.1">
    <property type="nucleotide sequence ID" value="NZ_SOGT01000011.1"/>
</dbReference>
<evidence type="ECO:0000256" key="1">
    <source>
        <dbReference type="SAM" id="MobiDB-lite"/>
    </source>
</evidence>
<feature type="compositionally biased region" description="Low complexity" evidence="1">
    <location>
        <begin position="311"/>
        <end position="332"/>
    </location>
</feature>
<protein>
    <submittedName>
        <fullName evidence="3">DUF3071 domain-containing protein</fullName>
    </submittedName>
</protein>
<dbReference type="NCBIfam" id="NF040712">
    <property type="entry name" value="SepH"/>
    <property type="match status" value="1"/>
</dbReference>
<dbReference type="Proteomes" id="UP000298424">
    <property type="component" value="Unassembled WGS sequence"/>
</dbReference>
<dbReference type="AlphaFoldDB" id="A0A4V3IP55"/>
<feature type="compositionally biased region" description="Low complexity" evidence="1">
    <location>
        <begin position="282"/>
        <end position="304"/>
    </location>
</feature>
<organism evidence="3 4">
    <name type="scientific">Cryobacterium lyxosi</name>
    <dbReference type="NCBI Taxonomy" id="1259228"/>
    <lineage>
        <taxon>Bacteria</taxon>
        <taxon>Bacillati</taxon>
        <taxon>Actinomycetota</taxon>
        <taxon>Actinomycetes</taxon>
        <taxon>Micrococcales</taxon>
        <taxon>Microbacteriaceae</taxon>
        <taxon>Cryobacterium</taxon>
    </lineage>
</organism>
<evidence type="ECO:0000259" key="2">
    <source>
        <dbReference type="Pfam" id="PF11268"/>
    </source>
</evidence>
<feature type="domain" description="DUF3071" evidence="2">
    <location>
        <begin position="1"/>
        <end position="163"/>
    </location>
</feature>
<reference evidence="3 4" key="1">
    <citation type="submission" date="2019-03" db="EMBL/GenBank/DDBJ databases">
        <title>Genomics of glacier-inhabiting Cryobacterium strains.</title>
        <authorList>
            <person name="Liu Q."/>
            <person name="Xin Y.-H."/>
        </authorList>
    </citation>
    <scope>NUCLEOTIDE SEQUENCE [LARGE SCALE GENOMIC DNA]</scope>
    <source>
        <strain evidence="3 4">TMT1-1</strain>
    </source>
</reference>
<dbReference type="InterPro" id="IPR021421">
    <property type="entry name" value="DUF3071"/>
</dbReference>
<evidence type="ECO:0000313" key="3">
    <source>
        <dbReference type="EMBL" id="TFD25843.1"/>
    </source>
</evidence>
<dbReference type="EMBL" id="SOGT01000011">
    <property type="protein sequence ID" value="TFD25843.1"/>
    <property type="molecule type" value="Genomic_DNA"/>
</dbReference>
<evidence type="ECO:0000313" key="4">
    <source>
        <dbReference type="Proteomes" id="UP000298424"/>
    </source>
</evidence>
<comment type="caution">
    <text evidence="3">The sequence shown here is derived from an EMBL/GenBank/DDBJ whole genome shotgun (WGS) entry which is preliminary data.</text>
</comment>
<dbReference type="InterPro" id="IPR047682">
    <property type="entry name" value="SepH-like"/>
</dbReference>
<keyword evidence="4" id="KW-1185">Reference proteome</keyword>
<proteinExistence type="predicted"/>
<sequence length="378" mass="40556">MQELKVIGVENGALLAASEDGDRYRIAIDEVLQSRLRQTQTERVNAPKLSPREVQAHIRSGMSAEDVAAVTGASLDYVRRFEGPVVAEREYIVSSALSVPVHTAIDPDPIDENVNFGSVIRERLASLGATGERWASWKEPGGGWIVKLSFTADEIDHDARWAFEPKKNALSPVGSEAIALSQQGELKGSLIPRLRAVGSETSAADVSRFDSNAFNFKESLADEILNDTSPNLEAVPYSRSLSRDDAVSKAAIKRAAEPASNMSETADLLESLRRRRGEREAASSGDASAAKPVASASVPVSTEPSRPRPATPTAATVTDEATAAPSTTPEPTGNAWANQAARAQERTNHTRTTPKRGRASMPSWDEIVFGARTDDDLG</sequence>
<feature type="region of interest" description="Disordered" evidence="1">
    <location>
        <begin position="274"/>
        <end position="378"/>
    </location>
</feature>
<name>A0A4V3IP55_9MICO</name>
<dbReference type="Pfam" id="PF11268">
    <property type="entry name" value="DUF3071"/>
    <property type="match status" value="1"/>
</dbReference>
<gene>
    <name evidence="3" type="ORF">E3T27_08510</name>
</gene>
<dbReference type="OrthoDB" id="5180791at2"/>
<accession>A0A4V3IP55</accession>